<reference evidence="2 3" key="1">
    <citation type="journal article" date="2019" name="Sci. Rep.">
        <title>Orb-weaving spider Araneus ventricosus genome elucidates the spidroin gene catalogue.</title>
        <authorList>
            <person name="Kono N."/>
            <person name="Nakamura H."/>
            <person name="Ohtoshi R."/>
            <person name="Moran D.A.P."/>
            <person name="Shinohara A."/>
            <person name="Yoshida Y."/>
            <person name="Fujiwara M."/>
            <person name="Mori M."/>
            <person name="Tomita M."/>
            <person name="Arakawa K."/>
        </authorList>
    </citation>
    <scope>NUCLEOTIDE SEQUENCE [LARGE SCALE GENOMIC DNA]</scope>
</reference>
<dbReference type="InterPro" id="IPR013103">
    <property type="entry name" value="RVT_2"/>
</dbReference>
<sequence length="131" mass="15536">MKERKVWEFQELTDNSKVLGCLRVFSTKRDDENNIKCFKARLVAQGFKQRNGETFDEVYSPVINFGIIRFFFAILICLHKWLHLQLDVKFAYLHKPLKEKIFMKQLPGFEQNPNLVCRLQKALYGLHQSGR</sequence>
<keyword evidence="3" id="KW-1185">Reference proteome</keyword>
<comment type="caution">
    <text evidence="2">The sequence shown here is derived from an EMBL/GenBank/DDBJ whole genome shotgun (WGS) entry which is preliminary data.</text>
</comment>
<organism evidence="2 3">
    <name type="scientific">Araneus ventricosus</name>
    <name type="common">Orbweaver spider</name>
    <name type="synonym">Epeira ventricosa</name>
    <dbReference type="NCBI Taxonomy" id="182803"/>
    <lineage>
        <taxon>Eukaryota</taxon>
        <taxon>Metazoa</taxon>
        <taxon>Ecdysozoa</taxon>
        <taxon>Arthropoda</taxon>
        <taxon>Chelicerata</taxon>
        <taxon>Arachnida</taxon>
        <taxon>Araneae</taxon>
        <taxon>Araneomorphae</taxon>
        <taxon>Entelegynae</taxon>
        <taxon>Araneoidea</taxon>
        <taxon>Araneidae</taxon>
        <taxon>Araneus</taxon>
    </lineage>
</organism>
<dbReference type="EMBL" id="BGPR01005824">
    <property type="protein sequence ID" value="GBN13751.1"/>
    <property type="molecule type" value="Genomic_DNA"/>
</dbReference>
<dbReference type="Proteomes" id="UP000499080">
    <property type="component" value="Unassembled WGS sequence"/>
</dbReference>
<proteinExistence type="predicted"/>
<feature type="domain" description="Reverse transcriptase Ty1/copia-type" evidence="1">
    <location>
        <begin position="5"/>
        <end position="130"/>
    </location>
</feature>
<dbReference type="AlphaFoldDB" id="A0A4Y2LG29"/>
<evidence type="ECO:0000313" key="3">
    <source>
        <dbReference type="Proteomes" id="UP000499080"/>
    </source>
</evidence>
<gene>
    <name evidence="2" type="primary">POLX_794</name>
    <name evidence="2" type="ORF">AVEN_163289_1</name>
</gene>
<evidence type="ECO:0000259" key="1">
    <source>
        <dbReference type="Pfam" id="PF07727"/>
    </source>
</evidence>
<dbReference type="Pfam" id="PF07727">
    <property type="entry name" value="RVT_2"/>
    <property type="match status" value="1"/>
</dbReference>
<protein>
    <submittedName>
        <fullName evidence="2">Retrovirus-related Pol polyprotein from transposon TNT 1-94</fullName>
    </submittedName>
</protein>
<name>A0A4Y2LG29_ARAVE</name>
<accession>A0A4Y2LG29</accession>
<evidence type="ECO:0000313" key="2">
    <source>
        <dbReference type="EMBL" id="GBN13751.1"/>
    </source>
</evidence>